<evidence type="ECO:0000256" key="4">
    <source>
        <dbReference type="ARBA" id="ARBA00022723"/>
    </source>
</evidence>
<dbReference type="PANTHER" id="PTHR33653">
    <property type="entry name" value="RIBONUCLEASE VAPC2"/>
    <property type="match status" value="1"/>
</dbReference>
<dbReference type="InterPro" id="IPR002716">
    <property type="entry name" value="PIN_dom"/>
</dbReference>
<dbReference type="EC" id="3.1.-.-" evidence="8"/>
<dbReference type="Gene3D" id="3.40.50.1010">
    <property type="entry name" value="5'-nuclease"/>
    <property type="match status" value="1"/>
</dbReference>
<keyword evidence="2 8" id="KW-1277">Toxin-antitoxin system</keyword>
<keyword evidence="3 8" id="KW-0540">Nuclease</keyword>
<evidence type="ECO:0000256" key="2">
    <source>
        <dbReference type="ARBA" id="ARBA00022649"/>
    </source>
</evidence>
<gene>
    <name evidence="8" type="primary">vapC</name>
    <name evidence="10" type="ORF">E6H04_11925</name>
</gene>
<proteinExistence type="inferred from homology"/>
<evidence type="ECO:0000313" key="11">
    <source>
        <dbReference type="Proteomes" id="UP000320048"/>
    </source>
</evidence>
<dbReference type="GO" id="GO:0016787">
    <property type="term" value="F:hydrolase activity"/>
    <property type="evidence" value="ECO:0007669"/>
    <property type="project" value="UniProtKB-KW"/>
</dbReference>
<keyword evidence="6 8" id="KW-0460">Magnesium</keyword>
<dbReference type="InterPro" id="IPR029060">
    <property type="entry name" value="PIN-like_dom_sf"/>
</dbReference>
<reference evidence="10 11" key="1">
    <citation type="journal article" date="2019" name="Nat. Microbiol.">
        <title>Mediterranean grassland soil C-N compound turnover is dependent on rainfall and depth, and is mediated by genomically divergent microorganisms.</title>
        <authorList>
            <person name="Diamond S."/>
            <person name="Andeer P.F."/>
            <person name="Li Z."/>
            <person name="Crits-Christoph A."/>
            <person name="Burstein D."/>
            <person name="Anantharaman K."/>
            <person name="Lane K.R."/>
            <person name="Thomas B.C."/>
            <person name="Pan C."/>
            <person name="Northen T.R."/>
            <person name="Banfield J.F."/>
        </authorList>
    </citation>
    <scope>NUCLEOTIDE SEQUENCE [LARGE SCALE GENOMIC DNA]</scope>
    <source>
        <strain evidence="10">NP_7</strain>
    </source>
</reference>
<dbReference type="HAMAP" id="MF_00265">
    <property type="entry name" value="VapC_Nob1"/>
    <property type="match status" value="1"/>
</dbReference>
<dbReference type="GO" id="GO:0004540">
    <property type="term" value="F:RNA nuclease activity"/>
    <property type="evidence" value="ECO:0007669"/>
    <property type="project" value="InterPro"/>
</dbReference>
<protein>
    <recommendedName>
        <fullName evidence="8">Ribonuclease VapC</fullName>
        <shortName evidence="8">RNase VapC</shortName>
        <ecNumber evidence="8">3.1.-.-</ecNumber>
    </recommendedName>
    <alternativeName>
        <fullName evidence="8">Toxin VapC</fullName>
    </alternativeName>
</protein>
<dbReference type="InterPro" id="IPR050556">
    <property type="entry name" value="Type_II_TA_system_RNase"/>
</dbReference>
<dbReference type="PANTHER" id="PTHR33653:SF1">
    <property type="entry name" value="RIBONUCLEASE VAPC2"/>
    <property type="match status" value="1"/>
</dbReference>
<dbReference type="InterPro" id="IPR022907">
    <property type="entry name" value="VapC_family"/>
</dbReference>
<keyword evidence="5 8" id="KW-0378">Hydrolase</keyword>
<dbReference type="Proteomes" id="UP000320048">
    <property type="component" value="Unassembled WGS sequence"/>
</dbReference>
<comment type="similarity">
    <text evidence="7 8">Belongs to the PINc/VapC protein family.</text>
</comment>
<keyword evidence="4 8" id="KW-0479">Metal-binding</keyword>
<dbReference type="SUPFAM" id="SSF88723">
    <property type="entry name" value="PIN domain-like"/>
    <property type="match status" value="1"/>
</dbReference>
<accession>A0A537J570</accession>
<dbReference type="CDD" id="cd18745">
    <property type="entry name" value="PIN_VapC4-5_FitB-like"/>
    <property type="match status" value="1"/>
</dbReference>
<dbReference type="EMBL" id="VBAO01000348">
    <property type="protein sequence ID" value="TMI78711.1"/>
    <property type="molecule type" value="Genomic_DNA"/>
</dbReference>
<evidence type="ECO:0000256" key="7">
    <source>
        <dbReference type="ARBA" id="ARBA00038093"/>
    </source>
</evidence>
<dbReference type="AlphaFoldDB" id="A0A537J570"/>
<evidence type="ECO:0000313" key="10">
    <source>
        <dbReference type="EMBL" id="TMI78711.1"/>
    </source>
</evidence>
<name>A0A537J570_9BACT</name>
<dbReference type="GO" id="GO:0000287">
    <property type="term" value="F:magnesium ion binding"/>
    <property type="evidence" value="ECO:0007669"/>
    <property type="project" value="UniProtKB-UniRule"/>
</dbReference>
<evidence type="ECO:0000256" key="5">
    <source>
        <dbReference type="ARBA" id="ARBA00022801"/>
    </source>
</evidence>
<keyword evidence="8" id="KW-0800">Toxin</keyword>
<evidence type="ECO:0000259" key="9">
    <source>
        <dbReference type="Pfam" id="PF01850"/>
    </source>
</evidence>
<feature type="binding site" evidence="8">
    <location>
        <position position="101"/>
    </location>
    <ligand>
        <name>Mg(2+)</name>
        <dbReference type="ChEBI" id="CHEBI:18420"/>
    </ligand>
</feature>
<dbReference type="GO" id="GO:0090729">
    <property type="term" value="F:toxin activity"/>
    <property type="evidence" value="ECO:0007669"/>
    <property type="project" value="UniProtKB-KW"/>
</dbReference>
<sequence length="138" mass="14906">MSYLLDTNACVALINGSPPQVRARFQRASSTGDFIGVSSITAFELWYGVAKSARRDVNSQRLEAFFAGPIDLLPFEDEDARKAGEVRAALERAGTPIGAYDVLIAGQALRLGATLVTANVAEFDRVKGLAWKDWAASR</sequence>
<evidence type="ECO:0000256" key="3">
    <source>
        <dbReference type="ARBA" id="ARBA00022722"/>
    </source>
</evidence>
<comment type="cofactor">
    <cofactor evidence="1 8">
        <name>Mg(2+)</name>
        <dbReference type="ChEBI" id="CHEBI:18420"/>
    </cofactor>
</comment>
<dbReference type="Pfam" id="PF01850">
    <property type="entry name" value="PIN"/>
    <property type="match status" value="1"/>
</dbReference>
<evidence type="ECO:0000256" key="8">
    <source>
        <dbReference type="HAMAP-Rule" id="MF_00265"/>
    </source>
</evidence>
<evidence type="ECO:0000256" key="6">
    <source>
        <dbReference type="ARBA" id="ARBA00022842"/>
    </source>
</evidence>
<feature type="domain" description="PIN" evidence="9">
    <location>
        <begin position="3"/>
        <end position="128"/>
    </location>
</feature>
<comment type="function">
    <text evidence="8">Toxic component of a toxin-antitoxin (TA) system. An RNase.</text>
</comment>
<feature type="binding site" evidence="8">
    <location>
        <position position="6"/>
    </location>
    <ligand>
        <name>Mg(2+)</name>
        <dbReference type="ChEBI" id="CHEBI:18420"/>
    </ligand>
</feature>
<evidence type="ECO:0000256" key="1">
    <source>
        <dbReference type="ARBA" id="ARBA00001946"/>
    </source>
</evidence>
<comment type="caution">
    <text evidence="10">The sequence shown here is derived from an EMBL/GenBank/DDBJ whole genome shotgun (WGS) entry which is preliminary data.</text>
</comment>
<organism evidence="10 11">
    <name type="scientific">Candidatus Segetimicrobium genomatis</name>
    <dbReference type="NCBI Taxonomy" id="2569760"/>
    <lineage>
        <taxon>Bacteria</taxon>
        <taxon>Bacillati</taxon>
        <taxon>Candidatus Sysuimicrobiota</taxon>
        <taxon>Candidatus Sysuimicrobiia</taxon>
        <taxon>Candidatus Sysuimicrobiales</taxon>
        <taxon>Candidatus Segetimicrobiaceae</taxon>
        <taxon>Candidatus Segetimicrobium</taxon>
    </lineage>
</organism>